<dbReference type="GO" id="GO:0005524">
    <property type="term" value="F:ATP binding"/>
    <property type="evidence" value="ECO:0007669"/>
    <property type="project" value="UniProtKB-KW"/>
</dbReference>
<dbReference type="InterPro" id="IPR014721">
    <property type="entry name" value="Ribsml_uS5_D2-typ_fold_subgr"/>
</dbReference>
<dbReference type="RefSeq" id="WP_227616258.1">
    <property type="nucleotide sequence ID" value="NZ_JAJEPR010000052.1"/>
</dbReference>
<dbReference type="Gene3D" id="3.30.230.10">
    <property type="match status" value="1"/>
</dbReference>
<evidence type="ECO:0000256" key="2">
    <source>
        <dbReference type="ARBA" id="ARBA00022741"/>
    </source>
</evidence>
<evidence type="ECO:0000313" key="6">
    <source>
        <dbReference type="Proteomes" id="UP001197875"/>
    </source>
</evidence>
<dbReference type="InterPro" id="IPR003593">
    <property type="entry name" value="AAA+_ATPase"/>
</dbReference>
<dbReference type="InterPro" id="IPR004482">
    <property type="entry name" value="Mg_chelat-rel"/>
</dbReference>
<dbReference type="NCBIfam" id="TIGR00368">
    <property type="entry name" value="YifB family Mg chelatase-like AAA ATPase"/>
    <property type="match status" value="1"/>
</dbReference>
<organism evidence="5 6">
    <name type="scientific">Fusicatenibacter faecihominis</name>
    <dbReference type="NCBI Taxonomy" id="2881276"/>
    <lineage>
        <taxon>Bacteria</taxon>
        <taxon>Bacillati</taxon>
        <taxon>Bacillota</taxon>
        <taxon>Clostridia</taxon>
        <taxon>Lachnospirales</taxon>
        <taxon>Lachnospiraceae</taxon>
        <taxon>Fusicatenibacter</taxon>
    </lineage>
</organism>
<name>A0AAE3DVP2_9FIRM</name>
<reference evidence="5 6" key="1">
    <citation type="submission" date="2021-10" db="EMBL/GenBank/DDBJ databases">
        <title>Anaerobic single-cell dispensing facilitates the cultivation of human gut bacteria.</title>
        <authorList>
            <person name="Afrizal A."/>
        </authorList>
    </citation>
    <scope>NUCLEOTIDE SEQUENCE [LARGE SCALE GENOMIC DNA]</scope>
    <source>
        <strain evidence="5 6">CLA-AA-H277</strain>
    </source>
</reference>
<dbReference type="InterPro" id="IPR000523">
    <property type="entry name" value="Mg_chelatse_chII-like_cat_dom"/>
</dbReference>
<proteinExistence type="inferred from homology"/>
<evidence type="ECO:0000313" key="5">
    <source>
        <dbReference type="EMBL" id="MCC2191388.1"/>
    </source>
</evidence>
<dbReference type="InterPro" id="IPR020568">
    <property type="entry name" value="Ribosomal_Su5_D2-typ_SF"/>
</dbReference>
<dbReference type="SMART" id="SM00382">
    <property type="entry name" value="AAA"/>
    <property type="match status" value="1"/>
</dbReference>
<dbReference type="PRINTS" id="PR01657">
    <property type="entry name" value="MCMFAMILY"/>
</dbReference>
<dbReference type="Pfam" id="PF01078">
    <property type="entry name" value="Mg_chelatase"/>
    <property type="match status" value="1"/>
</dbReference>
<dbReference type="GO" id="GO:0003677">
    <property type="term" value="F:DNA binding"/>
    <property type="evidence" value="ECO:0007669"/>
    <property type="project" value="InterPro"/>
</dbReference>
<dbReference type="AlphaFoldDB" id="A0AAE3DVP2"/>
<dbReference type="SUPFAM" id="SSF52540">
    <property type="entry name" value="P-loop containing nucleoside triphosphate hydrolases"/>
    <property type="match status" value="1"/>
</dbReference>
<comment type="caution">
    <text evidence="5">The sequence shown here is derived from an EMBL/GenBank/DDBJ whole genome shotgun (WGS) entry which is preliminary data.</text>
</comment>
<keyword evidence="6" id="KW-1185">Reference proteome</keyword>
<dbReference type="PANTHER" id="PTHR32039">
    <property type="entry name" value="MAGNESIUM-CHELATASE SUBUNIT CHLI"/>
    <property type="match status" value="1"/>
</dbReference>
<protein>
    <submittedName>
        <fullName evidence="5">YifB family Mg chelatase-like AAA ATPase</fullName>
    </submittedName>
</protein>
<evidence type="ECO:0000259" key="4">
    <source>
        <dbReference type="SMART" id="SM00382"/>
    </source>
</evidence>
<accession>A0AAE3DVP2</accession>
<dbReference type="InterPro" id="IPR025158">
    <property type="entry name" value="Mg_chelat-rel_C"/>
</dbReference>
<feature type="domain" description="AAA+ ATPase" evidence="4">
    <location>
        <begin position="216"/>
        <end position="398"/>
    </location>
</feature>
<keyword evidence="2" id="KW-0547">Nucleotide-binding</keyword>
<keyword evidence="3" id="KW-0067">ATP-binding</keyword>
<sequence length="516" mass="56798">MIVLYSSILSASVFGLTARKIRVEADVSNGLPGAVMVGYLAGQVRETMDRVRTALKNSDFALEPKKLTVNLAPAGFKKEGSFFDLPVALAILSAYGLLEEKHTEGLLVVGELGLNGEVCPVSGILPVVLEAKREGCRACMVPWDNVKEAEYAGILPVIGVKTLKEAVSFLSPEPRWKTVSVTGKVSVEASAYTGPDFRDIRGQQEARRAAEIAVSGFHNLLLIGPPGSGKSMLASRIPSILPGLSRDEVLEISSIYSIAGLLNTEHPLVTERPFRAPHHTITTQALSGGGRIPRPGEISLAHRGVLFLDELPEFPRMALEVLRQPLENRKILISRSNYSEEFPADFLLLAAMNPCKCGYYPDLTRCTCTEREIHGYLHRISRPLLDRMDLSAEMSRIPFEELLKKQPKGTKEEDSAAIRSRVEKVQKIQARRYEGTSYRFNGDLDSAGVQKYCALGAAEEKLLEGMYQKFSLTARSCHRLLKVARTLADMDESENIGKKHLAEAAAFRAADEKYWG</sequence>
<dbReference type="InterPro" id="IPR045006">
    <property type="entry name" value="CHLI-like"/>
</dbReference>
<dbReference type="EMBL" id="JAJEPR010000052">
    <property type="protein sequence ID" value="MCC2191388.1"/>
    <property type="molecule type" value="Genomic_DNA"/>
</dbReference>
<dbReference type="SUPFAM" id="SSF54211">
    <property type="entry name" value="Ribosomal protein S5 domain 2-like"/>
    <property type="match status" value="1"/>
</dbReference>
<dbReference type="PANTHER" id="PTHR32039:SF7">
    <property type="entry name" value="COMPETENCE PROTEIN COMM"/>
    <property type="match status" value="1"/>
</dbReference>
<evidence type="ECO:0000256" key="3">
    <source>
        <dbReference type="ARBA" id="ARBA00022840"/>
    </source>
</evidence>
<gene>
    <name evidence="5" type="ORF">LKD71_16610</name>
</gene>
<dbReference type="InterPro" id="IPR001208">
    <property type="entry name" value="MCM_dom"/>
</dbReference>
<evidence type="ECO:0000256" key="1">
    <source>
        <dbReference type="ARBA" id="ARBA00006354"/>
    </source>
</evidence>
<dbReference type="Pfam" id="PF13541">
    <property type="entry name" value="ChlI"/>
    <property type="match status" value="1"/>
</dbReference>
<dbReference type="Pfam" id="PF13335">
    <property type="entry name" value="Mg_chelatase_C"/>
    <property type="match status" value="1"/>
</dbReference>
<dbReference type="InterPro" id="IPR027417">
    <property type="entry name" value="P-loop_NTPase"/>
</dbReference>
<dbReference type="Proteomes" id="UP001197875">
    <property type="component" value="Unassembled WGS sequence"/>
</dbReference>
<dbReference type="Gene3D" id="3.40.50.300">
    <property type="entry name" value="P-loop containing nucleotide triphosphate hydrolases"/>
    <property type="match status" value="1"/>
</dbReference>
<comment type="similarity">
    <text evidence="1">Belongs to the Mg-chelatase subunits D/I family. ComM subfamily.</text>
</comment>